<evidence type="ECO:0000256" key="12">
    <source>
        <dbReference type="ARBA" id="ARBA00022801"/>
    </source>
</evidence>
<dbReference type="NCBIfam" id="TIGR02191">
    <property type="entry name" value="RNaseIII"/>
    <property type="match status" value="1"/>
</dbReference>
<dbReference type="GO" id="GO:0042802">
    <property type="term" value="F:identical protein binding"/>
    <property type="evidence" value="ECO:0007669"/>
    <property type="project" value="UniProtKB-ARBA"/>
</dbReference>
<feature type="binding site" evidence="15">
    <location>
        <position position="118"/>
    </location>
    <ligand>
        <name>Mg(2+)</name>
        <dbReference type="ChEBI" id="CHEBI:18420"/>
    </ligand>
</feature>
<evidence type="ECO:0000256" key="5">
    <source>
        <dbReference type="ARBA" id="ARBA00022490"/>
    </source>
</evidence>
<keyword evidence="10 15" id="KW-0479">Metal-binding</keyword>
<accession>D4RWM1</accession>
<dbReference type="Proteomes" id="UP000006238">
    <property type="component" value="Unassembled WGS sequence"/>
</dbReference>
<dbReference type="InterPro" id="IPR036389">
    <property type="entry name" value="RNase_III_sf"/>
</dbReference>
<dbReference type="HAMAP" id="MF_00104">
    <property type="entry name" value="RNase_III"/>
    <property type="match status" value="1"/>
</dbReference>
<comment type="subcellular location">
    <subcellularLocation>
        <location evidence="2 15">Cytoplasm</location>
    </subcellularLocation>
</comment>
<keyword evidence="5 15" id="KW-0963">Cytoplasm</keyword>
<dbReference type="CDD" id="cd00593">
    <property type="entry name" value="RIBOc"/>
    <property type="match status" value="1"/>
</dbReference>
<evidence type="ECO:0000256" key="6">
    <source>
        <dbReference type="ARBA" id="ARBA00022552"/>
    </source>
</evidence>
<reference evidence="18 19" key="1">
    <citation type="submission" date="2010-02" db="EMBL/GenBank/DDBJ databases">
        <authorList>
            <person name="Weinstock G."/>
            <person name="Sodergren E."/>
            <person name="Clifton S."/>
            <person name="Fulton L."/>
            <person name="Fulton B."/>
            <person name="Courtney L."/>
            <person name="Fronick C."/>
            <person name="Harrison M."/>
            <person name="Strong C."/>
            <person name="Farmer C."/>
            <person name="Delahaunty K."/>
            <person name="Markovic C."/>
            <person name="Hall O."/>
            <person name="Minx P."/>
            <person name="Tomlinson C."/>
            <person name="Mitreva M."/>
            <person name="Nelson J."/>
            <person name="Hou S."/>
            <person name="Wollam A."/>
            <person name="Pepin K.H."/>
            <person name="Johnson M."/>
            <person name="Bhonagiri V."/>
            <person name="Zhang X."/>
            <person name="Suruliraj S."/>
            <person name="Warren W."/>
            <person name="Chinwalla A."/>
            <person name="Mardis E.R."/>
            <person name="Wilson R.K."/>
        </authorList>
    </citation>
    <scope>NUCLEOTIDE SEQUENCE [LARGE SCALE GENOMIC DNA]</scope>
    <source>
        <strain evidence="18 19">DSM 2876</strain>
    </source>
</reference>
<dbReference type="PROSITE" id="PS50142">
    <property type="entry name" value="RNASE_3_2"/>
    <property type="match status" value="1"/>
</dbReference>
<evidence type="ECO:0000256" key="4">
    <source>
        <dbReference type="ARBA" id="ARBA00011738"/>
    </source>
</evidence>
<keyword evidence="11 15" id="KW-0255">Endonuclease</keyword>
<dbReference type="EMBL" id="ABWN01000017">
    <property type="protein sequence ID" value="EFF69545.1"/>
    <property type="molecule type" value="Genomic_DNA"/>
</dbReference>
<feature type="active site" evidence="15">
    <location>
        <position position="49"/>
    </location>
</feature>
<dbReference type="PANTHER" id="PTHR11207:SF0">
    <property type="entry name" value="RIBONUCLEASE 3"/>
    <property type="match status" value="1"/>
</dbReference>
<evidence type="ECO:0000256" key="14">
    <source>
        <dbReference type="ARBA" id="ARBA00022884"/>
    </source>
</evidence>
<evidence type="ECO:0000256" key="11">
    <source>
        <dbReference type="ARBA" id="ARBA00022759"/>
    </source>
</evidence>
<dbReference type="SUPFAM" id="SSF69065">
    <property type="entry name" value="RNase III domain-like"/>
    <property type="match status" value="1"/>
</dbReference>
<name>D4RWM1_9FIRM</name>
<dbReference type="HOGENOM" id="CLU_000907_1_3_9"/>
<dbReference type="InterPro" id="IPR014720">
    <property type="entry name" value="dsRBD_dom"/>
</dbReference>
<dbReference type="PANTHER" id="PTHR11207">
    <property type="entry name" value="RIBONUCLEASE III"/>
    <property type="match status" value="1"/>
</dbReference>
<keyword evidence="12 15" id="KW-0378">Hydrolase</keyword>
<evidence type="ECO:0000256" key="15">
    <source>
        <dbReference type="HAMAP-Rule" id="MF_00104"/>
    </source>
</evidence>
<dbReference type="Pfam" id="PF00035">
    <property type="entry name" value="dsrm"/>
    <property type="match status" value="1"/>
</dbReference>
<comment type="function">
    <text evidence="15">Digests double-stranded RNA. Involved in the processing of primary rRNA transcript to yield the immediate precursors to the large and small rRNAs (23S and 16S). Processes some mRNAs, and tRNAs when they are encoded in the rRNA operon. Processes pre-crRNA and tracrRNA of type II CRISPR loci if present in the organism.</text>
</comment>
<evidence type="ECO:0000256" key="10">
    <source>
        <dbReference type="ARBA" id="ARBA00022723"/>
    </source>
</evidence>
<dbReference type="FunFam" id="3.30.160.20:FF:000003">
    <property type="entry name" value="Ribonuclease 3"/>
    <property type="match status" value="1"/>
</dbReference>
<feature type="domain" description="DRBM" evidence="16">
    <location>
        <begin position="156"/>
        <end position="225"/>
    </location>
</feature>
<keyword evidence="9 15" id="KW-0540">Nuclease</keyword>
<evidence type="ECO:0000256" key="13">
    <source>
        <dbReference type="ARBA" id="ARBA00022842"/>
    </source>
</evidence>
<dbReference type="RefSeq" id="WP_005600599.1">
    <property type="nucleotide sequence ID" value="NZ_GG663519.1"/>
</dbReference>
<dbReference type="eggNOG" id="COG0571">
    <property type="taxonomic scope" value="Bacteria"/>
</dbReference>
<keyword evidence="15" id="KW-0699">rRNA-binding</keyword>
<feature type="active site" evidence="15">
    <location>
        <position position="121"/>
    </location>
</feature>
<evidence type="ECO:0000256" key="3">
    <source>
        <dbReference type="ARBA" id="ARBA00010183"/>
    </source>
</evidence>
<comment type="caution">
    <text evidence="18">The sequence shown here is derived from an EMBL/GenBank/DDBJ whole genome shotgun (WGS) entry which is preliminary data.</text>
</comment>
<feature type="domain" description="RNase III" evidence="17">
    <location>
        <begin position="3"/>
        <end position="132"/>
    </location>
</feature>
<dbReference type="GO" id="GO:0005737">
    <property type="term" value="C:cytoplasm"/>
    <property type="evidence" value="ECO:0007669"/>
    <property type="project" value="UniProtKB-SubCell"/>
</dbReference>
<keyword evidence="7 15" id="KW-0507">mRNA processing</keyword>
<comment type="catalytic activity">
    <reaction evidence="1 15">
        <text>Endonucleolytic cleavage to 5'-phosphomonoester.</text>
        <dbReference type="EC" id="3.1.26.3"/>
    </reaction>
</comment>
<dbReference type="AlphaFoldDB" id="D4RWM1"/>
<keyword evidence="13 15" id="KW-0460">Magnesium</keyword>
<sequence>MNIKEFEKKIGYAYNNVDLLKLALTHSSYGNEVYKDKLHNNERLEFLGDAVLELTVSDYLFNEECNMPEGSLSRKRASIVCEPTLAMCAREINLPEVLFMGKGEELTGGRFRDSIVSDAMEAVIGSIYLDGGIECAREFINKFILADIKDKQLFVDSKTILQERIQAGYKEGPEYIITGESGPDHCKVFEAEVRIEGRLIGSGKGRTKKAAEQQAAYNAIMDMESKA</sequence>
<dbReference type="EC" id="3.1.26.3" evidence="15"/>
<keyword evidence="6 15" id="KW-0698">rRNA processing</keyword>
<evidence type="ECO:0000313" key="19">
    <source>
        <dbReference type="Proteomes" id="UP000006238"/>
    </source>
</evidence>
<keyword evidence="14 15" id="KW-0694">RNA-binding</keyword>
<dbReference type="InterPro" id="IPR011907">
    <property type="entry name" value="RNase_III"/>
</dbReference>
<protein>
    <recommendedName>
        <fullName evidence="15">Ribonuclease 3</fullName>
        <ecNumber evidence="15">3.1.26.3</ecNumber>
    </recommendedName>
    <alternativeName>
        <fullName evidence="15">Ribonuclease III</fullName>
        <shortName evidence="15">RNase III</shortName>
    </alternativeName>
</protein>
<feature type="binding site" evidence="15">
    <location>
        <position position="45"/>
    </location>
    <ligand>
        <name>Mg(2+)</name>
        <dbReference type="ChEBI" id="CHEBI:18420"/>
    </ligand>
</feature>
<evidence type="ECO:0000256" key="1">
    <source>
        <dbReference type="ARBA" id="ARBA00000109"/>
    </source>
</evidence>
<dbReference type="PROSITE" id="PS50137">
    <property type="entry name" value="DS_RBD"/>
    <property type="match status" value="1"/>
</dbReference>
<dbReference type="SUPFAM" id="SSF54768">
    <property type="entry name" value="dsRNA-binding domain-like"/>
    <property type="match status" value="1"/>
</dbReference>
<proteinExistence type="inferred from homology"/>
<dbReference type="GeneID" id="98918425"/>
<dbReference type="GO" id="GO:0046872">
    <property type="term" value="F:metal ion binding"/>
    <property type="evidence" value="ECO:0007669"/>
    <property type="project" value="UniProtKB-KW"/>
</dbReference>
<dbReference type="Pfam" id="PF14622">
    <property type="entry name" value="Ribonucleas_3_3"/>
    <property type="match status" value="1"/>
</dbReference>
<evidence type="ECO:0000256" key="7">
    <source>
        <dbReference type="ARBA" id="ARBA00022664"/>
    </source>
</evidence>
<dbReference type="GO" id="GO:0019843">
    <property type="term" value="F:rRNA binding"/>
    <property type="evidence" value="ECO:0007669"/>
    <property type="project" value="UniProtKB-KW"/>
</dbReference>
<keyword evidence="8 15" id="KW-0819">tRNA processing</keyword>
<dbReference type="InterPro" id="IPR000999">
    <property type="entry name" value="RNase_III_dom"/>
</dbReference>
<dbReference type="STRING" id="45851.BHV86_06070"/>
<dbReference type="Gene3D" id="1.10.1520.10">
    <property type="entry name" value="Ribonuclease III domain"/>
    <property type="match status" value="1"/>
</dbReference>
<comment type="cofactor">
    <cofactor evidence="15">
        <name>Mg(2+)</name>
        <dbReference type="ChEBI" id="CHEBI:18420"/>
    </cofactor>
</comment>
<dbReference type="Gene3D" id="3.30.160.20">
    <property type="match status" value="1"/>
</dbReference>
<dbReference type="GO" id="GO:0006397">
    <property type="term" value="P:mRNA processing"/>
    <property type="evidence" value="ECO:0007669"/>
    <property type="project" value="UniProtKB-UniRule"/>
</dbReference>
<keyword evidence="19" id="KW-1185">Reference proteome</keyword>
<dbReference type="GO" id="GO:0010468">
    <property type="term" value="P:regulation of gene expression"/>
    <property type="evidence" value="ECO:0007669"/>
    <property type="project" value="TreeGrafter"/>
</dbReference>
<dbReference type="GO" id="GO:0004525">
    <property type="term" value="F:ribonuclease III activity"/>
    <property type="evidence" value="ECO:0007669"/>
    <property type="project" value="UniProtKB-UniRule"/>
</dbReference>
<evidence type="ECO:0000256" key="8">
    <source>
        <dbReference type="ARBA" id="ARBA00022694"/>
    </source>
</evidence>
<dbReference type="SMART" id="SM00535">
    <property type="entry name" value="RIBOc"/>
    <property type="match status" value="1"/>
</dbReference>
<comment type="similarity">
    <text evidence="3">Belongs to the ribonuclease III family.</text>
</comment>
<evidence type="ECO:0000256" key="9">
    <source>
        <dbReference type="ARBA" id="ARBA00022722"/>
    </source>
</evidence>
<dbReference type="SMART" id="SM00358">
    <property type="entry name" value="DSRM"/>
    <property type="match status" value="1"/>
</dbReference>
<dbReference type="CDD" id="cd10845">
    <property type="entry name" value="DSRM_RNAse_III_family"/>
    <property type="match status" value="1"/>
</dbReference>
<dbReference type="GO" id="GO:0006364">
    <property type="term" value="P:rRNA processing"/>
    <property type="evidence" value="ECO:0007669"/>
    <property type="project" value="UniProtKB-UniRule"/>
</dbReference>
<dbReference type="GO" id="GO:0008033">
    <property type="term" value="P:tRNA processing"/>
    <property type="evidence" value="ECO:0007669"/>
    <property type="project" value="UniProtKB-KW"/>
</dbReference>
<feature type="binding site" evidence="15">
    <location>
        <position position="121"/>
    </location>
    <ligand>
        <name>Mg(2+)</name>
        <dbReference type="ChEBI" id="CHEBI:18420"/>
    </ligand>
</feature>
<evidence type="ECO:0000259" key="16">
    <source>
        <dbReference type="PROSITE" id="PS50137"/>
    </source>
</evidence>
<evidence type="ECO:0000259" key="17">
    <source>
        <dbReference type="PROSITE" id="PS50142"/>
    </source>
</evidence>
<evidence type="ECO:0000256" key="2">
    <source>
        <dbReference type="ARBA" id="ARBA00004496"/>
    </source>
</evidence>
<organism evidence="18 19">
    <name type="scientific">Eshraghiella crossota DSM 2876</name>
    <dbReference type="NCBI Taxonomy" id="511680"/>
    <lineage>
        <taxon>Bacteria</taxon>
        <taxon>Bacillati</taxon>
        <taxon>Bacillota</taxon>
        <taxon>Clostridia</taxon>
        <taxon>Lachnospirales</taxon>
        <taxon>Lachnospiraceae</taxon>
        <taxon>Eshraghiella</taxon>
    </lineage>
</organism>
<dbReference type="FunFam" id="1.10.1520.10:FF:000001">
    <property type="entry name" value="Ribonuclease 3"/>
    <property type="match status" value="1"/>
</dbReference>
<dbReference type="PROSITE" id="PS00517">
    <property type="entry name" value="RNASE_3_1"/>
    <property type="match status" value="1"/>
</dbReference>
<dbReference type="GO" id="GO:0003725">
    <property type="term" value="F:double-stranded RNA binding"/>
    <property type="evidence" value="ECO:0007669"/>
    <property type="project" value="TreeGrafter"/>
</dbReference>
<gene>
    <name evidence="15 18" type="primary">rnc</name>
    <name evidence="18" type="ORF">BUTYVIB_00057</name>
</gene>
<comment type="subunit">
    <text evidence="4 15">Homodimer.</text>
</comment>
<evidence type="ECO:0000313" key="18">
    <source>
        <dbReference type="EMBL" id="EFF69545.1"/>
    </source>
</evidence>